<dbReference type="EMBL" id="JARIHO010000003">
    <property type="protein sequence ID" value="KAJ7363890.1"/>
    <property type="molecule type" value="Genomic_DNA"/>
</dbReference>
<sequence>MPVMQGSSLPKEKLEELFMGVQRILDQDHWQTRGRAVCTCGQTARFGCNDCTVPNLCQDCMVEAHRALPFHTVREWNERVNYYISTTLRDLGLRIGFGHGRGTCPHPRPERLEAITPTGIKTVLVDFCTCDGAYSDEDQIKAHGWWPMRSNFVSAMPLWVVNLLLLPAEADAGGHIIGGPPSTIVQRTSPRNGASTTRTAIRTAHEAVTTNASVLDAATRQRTAQQPTHDENGQRMSMRERLHRARHTTPQASGGRGAGTRAVPIEVLSSPSSPEVEVVSWTRHVVQSTARSTTRTRHSVARVGARVCLVPPLSAETLYLTAARPPDHAVSEPHHMCQPVW</sequence>
<name>A0AAD7AN58_9AGAR</name>
<proteinExistence type="predicted"/>
<organism evidence="2 3">
    <name type="scientific">Mycena albidolilacea</name>
    <dbReference type="NCBI Taxonomy" id="1033008"/>
    <lineage>
        <taxon>Eukaryota</taxon>
        <taxon>Fungi</taxon>
        <taxon>Dikarya</taxon>
        <taxon>Basidiomycota</taxon>
        <taxon>Agaricomycotina</taxon>
        <taxon>Agaricomycetes</taxon>
        <taxon>Agaricomycetidae</taxon>
        <taxon>Agaricales</taxon>
        <taxon>Marasmiineae</taxon>
        <taxon>Mycenaceae</taxon>
        <taxon>Mycena</taxon>
    </lineage>
</organism>
<accession>A0AAD7AN58</accession>
<gene>
    <name evidence="2" type="ORF">DFH08DRAFT_949529</name>
</gene>
<dbReference type="AlphaFoldDB" id="A0AAD7AN58"/>
<dbReference type="Pfam" id="PF18803">
    <property type="entry name" value="CxC2"/>
    <property type="match status" value="1"/>
</dbReference>
<evidence type="ECO:0000313" key="2">
    <source>
        <dbReference type="EMBL" id="KAJ7363890.1"/>
    </source>
</evidence>
<comment type="caution">
    <text evidence="2">The sequence shown here is derived from an EMBL/GenBank/DDBJ whole genome shotgun (WGS) entry which is preliminary data.</text>
</comment>
<reference evidence="2" key="1">
    <citation type="submission" date="2023-03" db="EMBL/GenBank/DDBJ databases">
        <title>Massive genome expansion in bonnet fungi (Mycena s.s.) driven by repeated elements and novel gene families across ecological guilds.</title>
        <authorList>
            <consortium name="Lawrence Berkeley National Laboratory"/>
            <person name="Harder C.B."/>
            <person name="Miyauchi S."/>
            <person name="Viragh M."/>
            <person name="Kuo A."/>
            <person name="Thoen E."/>
            <person name="Andreopoulos B."/>
            <person name="Lu D."/>
            <person name="Skrede I."/>
            <person name="Drula E."/>
            <person name="Henrissat B."/>
            <person name="Morin E."/>
            <person name="Kohler A."/>
            <person name="Barry K."/>
            <person name="LaButti K."/>
            <person name="Morin E."/>
            <person name="Salamov A."/>
            <person name="Lipzen A."/>
            <person name="Mereny Z."/>
            <person name="Hegedus B."/>
            <person name="Baldrian P."/>
            <person name="Stursova M."/>
            <person name="Weitz H."/>
            <person name="Taylor A."/>
            <person name="Grigoriev I.V."/>
            <person name="Nagy L.G."/>
            <person name="Martin F."/>
            <person name="Kauserud H."/>
        </authorList>
    </citation>
    <scope>NUCLEOTIDE SEQUENCE</scope>
    <source>
        <strain evidence="2">CBHHK002</strain>
    </source>
</reference>
<dbReference type="InterPro" id="IPR041457">
    <property type="entry name" value="CxC2_KDZ-assoc"/>
</dbReference>
<evidence type="ECO:0000313" key="3">
    <source>
        <dbReference type="Proteomes" id="UP001218218"/>
    </source>
</evidence>
<protein>
    <recommendedName>
        <fullName evidence="1">CxC2-like cysteine cluster KDZ transposase-associated domain-containing protein</fullName>
    </recommendedName>
</protein>
<keyword evidence="3" id="KW-1185">Reference proteome</keyword>
<dbReference type="Proteomes" id="UP001218218">
    <property type="component" value="Unassembled WGS sequence"/>
</dbReference>
<feature type="domain" description="CxC2-like cysteine cluster KDZ transposase-associated" evidence="1">
    <location>
        <begin position="88"/>
        <end position="148"/>
    </location>
</feature>
<evidence type="ECO:0000259" key="1">
    <source>
        <dbReference type="Pfam" id="PF18803"/>
    </source>
</evidence>